<evidence type="ECO:0000256" key="1">
    <source>
        <dbReference type="ARBA" id="ARBA00003966"/>
    </source>
</evidence>
<comment type="catalytic activity">
    <reaction evidence="7">
        <text>(S)-lactate + NAD(+) = pyruvate + NADH + H(+)</text>
        <dbReference type="Rhea" id="RHEA:23444"/>
        <dbReference type="ChEBI" id="CHEBI:15361"/>
        <dbReference type="ChEBI" id="CHEBI:15378"/>
        <dbReference type="ChEBI" id="CHEBI:16651"/>
        <dbReference type="ChEBI" id="CHEBI:57540"/>
        <dbReference type="ChEBI" id="CHEBI:57945"/>
        <dbReference type="EC" id="1.1.1.27"/>
    </reaction>
</comment>
<dbReference type="InterPro" id="IPR011304">
    <property type="entry name" value="L-lactate_DH"/>
</dbReference>
<feature type="domain" description="Lactate/malate dehydrogenase N-terminal" evidence="10">
    <location>
        <begin position="1"/>
        <end position="140"/>
    </location>
</feature>
<evidence type="ECO:0000256" key="7">
    <source>
        <dbReference type="ARBA" id="ARBA00049258"/>
    </source>
</evidence>
<reference evidence="13" key="1">
    <citation type="journal article" date="2019" name="Int. J. Syst. Evol. Microbiol.">
        <title>The Global Catalogue of Microorganisms (GCM) 10K type strain sequencing project: providing services to taxonomists for standard genome sequencing and annotation.</title>
        <authorList>
            <consortium name="The Broad Institute Genomics Platform"/>
            <consortium name="The Broad Institute Genome Sequencing Center for Infectious Disease"/>
            <person name="Wu L."/>
            <person name="Ma J."/>
        </authorList>
    </citation>
    <scope>NUCLEOTIDE SEQUENCE [LARGE SCALE GENOMIC DNA]</scope>
    <source>
        <strain evidence="13">JCM 32226</strain>
    </source>
</reference>
<feature type="domain" description="Lactate/malate dehydrogenase C-terminal" evidence="11">
    <location>
        <begin position="146"/>
        <end position="310"/>
    </location>
</feature>
<evidence type="ECO:0000256" key="2">
    <source>
        <dbReference type="ARBA" id="ARBA00004843"/>
    </source>
</evidence>
<comment type="caution">
    <text evidence="12">The sequence shown here is derived from an EMBL/GenBank/DDBJ whole genome shotgun (WGS) entry which is preliminary data.</text>
</comment>
<evidence type="ECO:0000259" key="11">
    <source>
        <dbReference type="Pfam" id="PF02866"/>
    </source>
</evidence>
<dbReference type="SUPFAM" id="SSF51735">
    <property type="entry name" value="NAD(P)-binding Rossmann-fold domains"/>
    <property type="match status" value="1"/>
</dbReference>
<name>A0ABP8Q3F2_9GAMM</name>
<evidence type="ECO:0000256" key="8">
    <source>
        <dbReference type="NCBIfam" id="TIGR01771"/>
    </source>
</evidence>
<comment type="function">
    <text evidence="1">Catalyzes the reversible oxidation of malate to oxaloacetate.</text>
</comment>
<evidence type="ECO:0000256" key="4">
    <source>
        <dbReference type="ARBA" id="ARBA00012967"/>
    </source>
</evidence>
<dbReference type="PRINTS" id="PR00086">
    <property type="entry name" value="LLDHDRGNASE"/>
</dbReference>
<dbReference type="InterPro" id="IPR001236">
    <property type="entry name" value="Lactate/malate_DH_N"/>
</dbReference>
<keyword evidence="13" id="KW-1185">Reference proteome</keyword>
<evidence type="ECO:0000313" key="12">
    <source>
        <dbReference type="EMBL" id="GAA4496310.1"/>
    </source>
</evidence>
<comment type="pathway">
    <text evidence="2">Fermentation; pyruvate fermentation to lactate; (S)-lactate from pyruvate: step 1/1.</text>
</comment>
<accession>A0ABP8Q3F2</accession>
<dbReference type="PANTHER" id="PTHR43128:SF16">
    <property type="entry name" value="L-LACTATE DEHYDROGENASE"/>
    <property type="match status" value="1"/>
</dbReference>
<evidence type="ECO:0000256" key="6">
    <source>
        <dbReference type="ARBA" id="ARBA00023027"/>
    </source>
</evidence>
<comment type="similarity">
    <text evidence="3">Belongs to the LDH/MDH superfamily. LDH family.</text>
</comment>
<dbReference type="EC" id="1.1.1.27" evidence="4 8"/>
<dbReference type="Proteomes" id="UP001501321">
    <property type="component" value="Unassembled WGS sequence"/>
</dbReference>
<dbReference type="Gene3D" id="3.90.110.10">
    <property type="entry name" value="Lactate dehydrogenase/glycoside hydrolase, family 4, C-terminal"/>
    <property type="match status" value="1"/>
</dbReference>
<dbReference type="InterPro" id="IPR001557">
    <property type="entry name" value="L-lactate/malate_DH"/>
</dbReference>
<evidence type="ECO:0000313" key="13">
    <source>
        <dbReference type="Proteomes" id="UP001501321"/>
    </source>
</evidence>
<dbReference type="Pfam" id="PF00056">
    <property type="entry name" value="Ldh_1_N"/>
    <property type="match status" value="1"/>
</dbReference>
<dbReference type="InterPro" id="IPR015955">
    <property type="entry name" value="Lactate_DH/Glyco_Ohase_4_C"/>
</dbReference>
<evidence type="ECO:0000256" key="5">
    <source>
        <dbReference type="ARBA" id="ARBA00023002"/>
    </source>
</evidence>
<gene>
    <name evidence="12" type="ORF">GCM10023095_11030</name>
</gene>
<protein>
    <recommendedName>
        <fullName evidence="4 8">L-lactate dehydrogenase</fullName>
        <ecNumber evidence="4 8">1.1.1.27</ecNumber>
    </recommendedName>
</protein>
<organism evidence="12 13">
    <name type="scientific">Pseudaeromonas paramecii</name>
    <dbReference type="NCBI Taxonomy" id="2138166"/>
    <lineage>
        <taxon>Bacteria</taxon>
        <taxon>Pseudomonadati</taxon>
        <taxon>Pseudomonadota</taxon>
        <taxon>Gammaproteobacteria</taxon>
        <taxon>Aeromonadales</taxon>
        <taxon>Aeromonadaceae</taxon>
        <taxon>Pseudaeromonas</taxon>
    </lineage>
</organism>
<keyword evidence="6" id="KW-0520">NAD</keyword>
<evidence type="ECO:0000256" key="9">
    <source>
        <dbReference type="RuleBase" id="RU003369"/>
    </source>
</evidence>
<evidence type="ECO:0000259" key="10">
    <source>
        <dbReference type="Pfam" id="PF00056"/>
    </source>
</evidence>
<dbReference type="NCBIfam" id="TIGR01771">
    <property type="entry name" value="L-LDH-NAD"/>
    <property type="match status" value="1"/>
</dbReference>
<keyword evidence="5 9" id="KW-0560">Oxidoreductase</keyword>
<dbReference type="InterPro" id="IPR036291">
    <property type="entry name" value="NAD(P)-bd_dom_sf"/>
</dbReference>
<sequence>MKVAVIGAGAVGVSVCQFLLDNGACDTLVLVDLNQEKAQGEILDFGHTTSLNFTRNVKMVAGGYADCQGAGIVIITAGAQIKQGQQRDELAQINVEITLQIARELEKVAPEAILVLATNPVDLVSRFIIANTGYTAQRVISAGCLLDTARFMKIVADHVELDPKNVQGYVLGEHGATSFIPWSLCSIGGLSFDDYCDMVGKPRLARKALLQSVKQAGFEIFNRKGNTNHGIAASVYRIVQAILFDEGSILPVGAYLEGQFGIEDCVLSVPCLVNRQGIATRLPYPLTSHELAQLHGSARHLKALTEQVRKQQHLA</sequence>
<dbReference type="PIRSF" id="PIRSF000102">
    <property type="entry name" value="Lac_mal_DH"/>
    <property type="match status" value="1"/>
</dbReference>
<dbReference type="PANTHER" id="PTHR43128">
    <property type="entry name" value="L-2-HYDROXYCARBOXYLATE DEHYDROGENASE (NAD(P)(+))"/>
    <property type="match status" value="1"/>
</dbReference>
<evidence type="ECO:0000256" key="3">
    <source>
        <dbReference type="ARBA" id="ARBA00006054"/>
    </source>
</evidence>
<dbReference type="InterPro" id="IPR022383">
    <property type="entry name" value="Lactate/malate_DH_C"/>
</dbReference>
<dbReference type="RefSeq" id="WP_345010867.1">
    <property type="nucleotide sequence ID" value="NZ_BAABFC010000009.1"/>
</dbReference>
<dbReference type="Gene3D" id="3.40.50.720">
    <property type="entry name" value="NAD(P)-binding Rossmann-like Domain"/>
    <property type="match status" value="1"/>
</dbReference>
<dbReference type="SUPFAM" id="SSF56327">
    <property type="entry name" value="LDH C-terminal domain-like"/>
    <property type="match status" value="1"/>
</dbReference>
<dbReference type="Pfam" id="PF02866">
    <property type="entry name" value="Ldh_1_C"/>
    <property type="match status" value="1"/>
</dbReference>
<dbReference type="EMBL" id="BAABFC010000009">
    <property type="protein sequence ID" value="GAA4496310.1"/>
    <property type="molecule type" value="Genomic_DNA"/>
</dbReference>
<proteinExistence type="inferred from homology"/>